<reference evidence="2" key="1">
    <citation type="submission" date="2018-11" db="EMBL/GenBank/DDBJ databases">
        <authorList>
            <consortium name="Pathogen Informatics"/>
        </authorList>
    </citation>
    <scope>NUCLEOTIDE SEQUENCE</scope>
</reference>
<proteinExistence type="predicted"/>
<feature type="compositionally biased region" description="Polar residues" evidence="1">
    <location>
        <begin position="31"/>
        <end position="42"/>
    </location>
</feature>
<name>A0A448XK53_9PLAT</name>
<organism evidence="2 3">
    <name type="scientific">Protopolystoma xenopodis</name>
    <dbReference type="NCBI Taxonomy" id="117903"/>
    <lineage>
        <taxon>Eukaryota</taxon>
        <taxon>Metazoa</taxon>
        <taxon>Spiralia</taxon>
        <taxon>Lophotrochozoa</taxon>
        <taxon>Platyhelminthes</taxon>
        <taxon>Monogenea</taxon>
        <taxon>Polyopisthocotylea</taxon>
        <taxon>Polystomatidea</taxon>
        <taxon>Polystomatidae</taxon>
        <taxon>Protopolystoma</taxon>
    </lineage>
</organism>
<keyword evidence="3" id="KW-1185">Reference proteome</keyword>
<gene>
    <name evidence="2" type="ORF">PXEA_LOCUS32001</name>
</gene>
<evidence type="ECO:0000256" key="1">
    <source>
        <dbReference type="SAM" id="MobiDB-lite"/>
    </source>
</evidence>
<evidence type="ECO:0000313" key="3">
    <source>
        <dbReference type="Proteomes" id="UP000784294"/>
    </source>
</evidence>
<evidence type="ECO:0000313" key="2">
    <source>
        <dbReference type="EMBL" id="VEL38561.1"/>
    </source>
</evidence>
<dbReference type="AlphaFoldDB" id="A0A448XK53"/>
<accession>A0A448XK53</accession>
<feature type="region of interest" description="Disordered" evidence="1">
    <location>
        <begin position="24"/>
        <end position="46"/>
    </location>
</feature>
<comment type="caution">
    <text evidence="2">The sequence shown here is derived from an EMBL/GenBank/DDBJ whole genome shotgun (WGS) entry which is preliminary data.</text>
</comment>
<sequence length="86" mass="8819">MTHPTLSLKLEATSSLLCGSQPDQLPDLDQLASSPSTRFQGQTGVGPFPVSTGPAGYVISLADAGQTLVVVPCSALMHTSFSTATQ</sequence>
<dbReference type="EMBL" id="CAAALY010258267">
    <property type="protein sequence ID" value="VEL38561.1"/>
    <property type="molecule type" value="Genomic_DNA"/>
</dbReference>
<dbReference type="Proteomes" id="UP000784294">
    <property type="component" value="Unassembled WGS sequence"/>
</dbReference>
<protein>
    <submittedName>
        <fullName evidence="2">Uncharacterized protein</fullName>
    </submittedName>
</protein>